<organism evidence="1 2">
    <name type="scientific">Agrobacterium genomosp. 2 str. CFBP 5494</name>
    <dbReference type="NCBI Taxonomy" id="1183436"/>
    <lineage>
        <taxon>Bacteria</taxon>
        <taxon>Pseudomonadati</taxon>
        <taxon>Pseudomonadota</taxon>
        <taxon>Alphaproteobacteria</taxon>
        <taxon>Hyphomicrobiales</taxon>
        <taxon>Rhizobiaceae</taxon>
        <taxon>Rhizobium/Agrobacterium group</taxon>
        <taxon>Agrobacterium</taxon>
        <taxon>Agrobacterium tumefaciens complex</taxon>
    </lineage>
</organism>
<keyword evidence="2" id="KW-1185">Reference proteome</keyword>
<gene>
    <name evidence="1" type="ORF">AGR2A_pb10121</name>
</gene>
<evidence type="ECO:0000313" key="2">
    <source>
        <dbReference type="Proteomes" id="UP000191933"/>
    </source>
</evidence>
<comment type="caution">
    <text evidence="1">The sequence shown here is derived from an EMBL/GenBank/DDBJ whole genome shotgun (WGS) entry which is preliminary data.</text>
</comment>
<name>A0A9W5B7M6_9HYPH</name>
<protein>
    <submittedName>
        <fullName evidence="1">Uncharacterized protein</fullName>
    </submittedName>
</protein>
<dbReference type="Proteomes" id="UP000191933">
    <property type="component" value="Unassembled WGS sequence"/>
</dbReference>
<sequence length="101" mass="11419">MNDVDFLLYEVAVGTPIVDSIGAHRRISCRAELHILLSKQDKLNARRPRRDRRSHGDRLTVDLTSGTLTALKIHVARRGTTIRAVVTALIQREIAPEIQRE</sequence>
<proteinExistence type="predicted"/>
<accession>A0A9W5B7M6</accession>
<reference evidence="1 2" key="1">
    <citation type="submission" date="2016-01" db="EMBL/GenBank/DDBJ databases">
        <authorList>
            <person name="Regsiter A."/>
            <person name="william w."/>
        </authorList>
    </citation>
    <scope>NUCLEOTIDE SEQUENCE [LARGE SCALE GENOMIC DNA]</scope>
    <source>
        <strain evidence="1 2">CFBP 5494</strain>
    </source>
</reference>
<evidence type="ECO:0000313" key="1">
    <source>
        <dbReference type="EMBL" id="CUX03352.1"/>
    </source>
</evidence>
<dbReference type="EMBL" id="FBVY01000047">
    <property type="protein sequence ID" value="CUX03352.1"/>
    <property type="molecule type" value="Genomic_DNA"/>
</dbReference>
<dbReference type="AlphaFoldDB" id="A0A9W5B7M6"/>